<dbReference type="VEuPathDB" id="MicrosporidiaDB:AAJ76_53000300"/>
<reference evidence="1 2" key="1">
    <citation type="journal article" date="2015" name="Environ. Microbiol.">
        <title>Genome analyses suggest the presence of polyploidy and recent human-driven expansions in eight global populations of the honeybee pathogen Nosema ceranae.</title>
        <authorList>
            <person name="Pelin A."/>
            <person name="Selman M."/>
            <person name="Aris-Brosou S."/>
            <person name="Farinelli L."/>
            <person name="Corradi N."/>
        </authorList>
    </citation>
    <scope>NUCLEOTIDE SEQUENCE [LARGE SCALE GENOMIC DNA]</scope>
    <source>
        <strain evidence="1 2">PA08 1199</strain>
    </source>
</reference>
<dbReference type="Proteomes" id="UP000034350">
    <property type="component" value="Unassembled WGS sequence"/>
</dbReference>
<gene>
    <name evidence="1" type="ORF">AAJ76_53000300</name>
</gene>
<dbReference type="RefSeq" id="XP_024330387.1">
    <property type="nucleotide sequence ID" value="XM_024475955.1"/>
</dbReference>
<evidence type="ECO:0000313" key="1">
    <source>
        <dbReference type="EMBL" id="KKO74645.1"/>
    </source>
</evidence>
<dbReference type="GeneID" id="36320903"/>
<organism evidence="1 2">
    <name type="scientific">Vairimorpha ceranae</name>
    <dbReference type="NCBI Taxonomy" id="40302"/>
    <lineage>
        <taxon>Eukaryota</taxon>
        <taxon>Fungi</taxon>
        <taxon>Fungi incertae sedis</taxon>
        <taxon>Microsporidia</taxon>
        <taxon>Nosematidae</taxon>
        <taxon>Vairimorpha</taxon>
    </lineage>
</organism>
<comment type="caution">
    <text evidence="1">The sequence shown here is derived from an EMBL/GenBank/DDBJ whole genome shotgun (WGS) entry which is preliminary data.</text>
</comment>
<proteinExistence type="predicted"/>
<accession>A0A0F9WCU3</accession>
<feature type="non-terminal residue" evidence="1">
    <location>
        <position position="100"/>
    </location>
</feature>
<dbReference type="EMBL" id="JPQZ01000053">
    <property type="protein sequence ID" value="KKO74645.1"/>
    <property type="molecule type" value="Genomic_DNA"/>
</dbReference>
<protein>
    <submittedName>
        <fullName evidence="1">Uncharacterized protein</fullName>
    </submittedName>
</protein>
<name>A0A0F9WCU3_9MICR</name>
<keyword evidence="2" id="KW-1185">Reference proteome</keyword>
<evidence type="ECO:0000313" key="2">
    <source>
        <dbReference type="Proteomes" id="UP000034350"/>
    </source>
</evidence>
<dbReference type="AlphaFoldDB" id="A0A0F9WCU3"/>
<sequence>MIVVLYKNYYCTNREEEESPSRSTFLNEDLINKVNDSIKPYFSYNLINELKIFLREKNGENIVKQNKQADAKKFYSKKEVLYIDLNCEYRHLSANHNFVT</sequence>